<dbReference type="EMBL" id="JYDT01000190">
    <property type="protein sequence ID" value="KRY82052.1"/>
    <property type="molecule type" value="Genomic_DNA"/>
</dbReference>
<keyword evidence="2" id="KW-1185">Reference proteome</keyword>
<name>A0A0V1F7K6_TRIPS</name>
<dbReference type="AlphaFoldDB" id="A0A0V1F7K6"/>
<sequence length="131" mass="15260">MHSICEKRFPPLQTSRQLLQITLTSVLIFHTKENLRIWIGLNKTFKAAPEWYSCNYSALYNQIPQLTHFCPRAHVALLIMIICEFETTFIPKVQELSQGIVHVKGSYFHFCQAVLRKVGKMKSIHESKIKK</sequence>
<accession>A0A0V1F7K6</accession>
<evidence type="ECO:0000313" key="1">
    <source>
        <dbReference type="EMBL" id="KRY82052.1"/>
    </source>
</evidence>
<dbReference type="Proteomes" id="UP000054995">
    <property type="component" value="Unassembled WGS sequence"/>
</dbReference>
<gene>
    <name evidence="1" type="ORF">T4D_4850</name>
</gene>
<comment type="caution">
    <text evidence="1">The sequence shown here is derived from an EMBL/GenBank/DDBJ whole genome shotgun (WGS) entry which is preliminary data.</text>
</comment>
<reference evidence="1 2" key="1">
    <citation type="submission" date="2015-01" db="EMBL/GenBank/DDBJ databases">
        <title>Evolution of Trichinella species and genotypes.</title>
        <authorList>
            <person name="Korhonen P.K."/>
            <person name="Edoardo P."/>
            <person name="Giuseppe L.R."/>
            <person name="Gasser R.B."/>
        </authorList>
    </citation>
    <scope>NUCLEOTIDE SEQUENCE [LARGE SCALE GENOMIC DNA]</scope>
    <source>
        <strain evidence="1">ISS470</strain>
    </source>
</reference>
<protein>
    <submittedName>
        <fullName evidence="1">Uncharacterized protein</fullName>
    </submittedName>
</protein>
<evidence type="ECO:0000313" key="2">
    <source>
        <dbReference type="Proteomes" id="UP000054995"/>
    </source>
</evidence>
<proteinExistence type="predicted"/>
<organism evidence="1 2">
    <name type="scientific">Trichinella pseudospiralis</name>
    <name type="common">Parasitic roundworm</name>
    <dbReference type="NCBI Taxonomy" id="6337"/>
    <lineage>
        <taxon>Eukaryota</taxon>
        <taxon>Metazoa</taxon>
        <taxon>Ecdysozoa</taxon>
        <taxon>Nematoda</taxon>
        <taxon>Enoplea</taxon>
        <taxon>Dorylaimia</taxon>
        <taxon>Trichinellida</taxon>
        <taxon>Trichinellidae</taxon>
        <taxon>Trichinella</taxon>
    </lineage>
</organism>